<feature type="compositionally biased region" description="Polar residues" evidence="3">
    <location>
        <begin position="507"/>
        <end position="522"/>
    </location>
</feature>
<feature type="compositionally biased region" description="Basic and acidic residues" evidence="3">
    <location>
        <begin position="294"/>
        <end position="308"/>
    </location>
</feature>
<accession>A0ABP0EYX1</accession>
<dbReference type="Proteomes" id="UP001642483">
    <property type="component" value="Unassembled WGS sequence"/>
</dbReference>
<feature type="compositionally biased region" description="Low complexity" evidence="3">
    <location>
        <begin position="270"/>
        <end position="284"/>
    </location>
</feature>
<evidence type="ECO:0000259" key="4">
    <source>
        <dbReference type="SMART" id="SM00385"/>
    </source>
</evidence>
<comment type="caution">
    <text evidence="5">The sequence shown here is derived from an EMBL/GenBank/DDBJ whole genome shotgun (WGS) entry which is preliminary data.</text>
</comment>
<feature type="compositionally biased region" description="Basic and acidic residues" evidence="3">
    <location>
        <begin position="421"/>
        <end position="433"/>
    </location>
</feature>
<feature type="domain" description="Cyclin-like" evidence="4">
    <location>
        <begin position="152"/>
        <end position="240"/>
    </location>
</feature>
<dbReference type="Pfam" id="PF21797">
    <property type="entry name" value="CycT2-like_C"/>
    <property type="match status" value="1"/>
</dbReference>
<feature type="region of interest" description="Disordered" evidence="3">
    <location>
        <begin position="253"/>
        <end position="461"/>
    </location>
</feature>
<feature type="domain" description="Cyclin-like" evidence="4">
    <location>
        <begin position="40"/>
        <end position="139"/>
    </location>
</feature>
<evidence type="ECO:0000256" key="1">
    <source>
        <dbReference type="ARBA" id="ARBA00023127"/>
    </source>
</evidence>
<evidence type="ECO:0000256" key="2">
    <source>
        <dbReference type="RuleBase" id="RU000383"/>
    </source>
</evidence>
<comment type="similarity">
    <text evidence="2">Belongs to the cyclin family.</text>
</comment>
<reference evidence="5 6" key="1">
    <citation type="submission" date="2024-02" db="EMBL/GenBank/DDBJ databases">
        <authorList>
            <person name="Daric V."/>
            <person name="Darras S."/>
        </authorList>
    </citation>
    <scope>NUCLEOTIDE SEQUENCE [LARGE SCALE GENOMIC DNA]</scope>
</reference>
<dbReference type="PANTHER" id="PTHR10026">
    <property type="entry name" value="CYCLIN"/>
    <property type="match status" value="1"/>
</dbReference>
<gene>
    <name evidence="5" type="ORF">CVLEPA_LOCUS1263</name>
</gene>
<feature type="compositionally biased region" description="Polar residues" evidence="3">
    <location>
        <begin position="311"/>
        <end position="320"/>
    </location>
</feature>
<evidence type="ECO:0000313" key="6">
    <source>
        <dbReference type="Proteomes" id="UP001642483"/>
    </source>
</evidence>
<dbReference type="InterPro" id="IPR043198">
    <property type="entry name" value="Cyclin/Ssn8"/>
</dbReference>
<keyword evidence="6" id="KW-1185">Reference proteome</keyword>
<keyword evidence="1 2" id="KW-0195">Cyclin</keyword>
<dbReference type="InterPro" id="IPR036915">
    <property type="entry name" value="Cyclin-like_sf"/>
</dbReference>
<dbReference type="InterPro" id="IPR006671">
    <property type="entry name" value="Cyclin_N"/>
</dbReference>
<dbReference type="Gene3D" id="1.10.472.10">
    <property type="entry name" value="Cyclin-like"/>
    <property type="match status" value="2"/>
</dbReference>
<dbReference type="SMART" id="SM00385">
    <property type="entry name" value="CYCLIN"/>
    <property type="match status" value="2"/>
</dbReference>
<dbReference type="EMBL" id="CAWYQH010000001">
    <property type="protein sequence ID" value="CAK8672301.1"/>
    <property type="molecule type" value="Genomic_DNA"/>
</dbReference>
<name>A0ABP0EYX1_CLALP</name>
<dbReference type="SUPFAM" id="SSF47954">
    <property type="entry name" value="Cyclin-like"/>
    <property type="match status" value="2"/>
</dbReference>
<evidence type="ECO:0000313" key="5">
    <source>
        <dbReference type="EMBL" id="CAK8672301.1"/>
    </source>
</evidence>
<feature type="compositionally biased region" description="Basic and acidic residues" evidence="3">
    <location>
        <begin position="539"/>
        <end position="566"/>
    </location>
</feature>
<feature type="compositionally biased region" description="Basic and acidic residues" evidence="3">
    <location>
        <begin position="381"/>
        <end position="409"/>
    </location>
</feature>
<evidence type="ECO:0000256" key="3">
    <source>
        <dbReference type="SAM" id="MobiDB-lite"/>
    </source>
</evidence>
<dbReference type="InterPro" id="IPR013763">
    <property type="entry name" value="Cyclin-like_dom"/>
</dbReference>
<proteinExistence type="inferred from homology"/>
<feature type="compositionally biased region" description="Basic residues" evidence="3">
    <location>
        <begin position="731"/>
        <end position="743"/>
    </location>
</feature>
<dbReference type="CDD" id="cd20538">
    <property type="entry name" value="CYCLIN_CCNT_rpt1"/>
    <property type="match status" value="1"/>
</dbReference>
<feature type="compositionally biased region" description="Gly residues" evidence="3">
    <location>
        <begin position="719"/>
        <end position="729"/>
    </location>
</feature>
<organism evidence="5 6">
    <name type="scientific">Clavelina lepadiformis</name>
    <name type="common">Light-bulb sea squirt</name>
    <name type="synonym">Ascidia lepadiformis</name>
    <dbReference type="NCBI Taxonomy" id="159417"/>
    <lineage>
        <taxon>Eukaryota</taxon>
        <taxon>Metazoa</taxon>
        <taxon>Chordata</taxon>
        <taxon>Tunicata</taxon>
        <taxon>Ascidiacea</taxon>
        <taxon>Aplousobranchia</taxon>
        <taxon>Clavelinidae</taxon>
        <taxon>Clavelina</taxon>
    </lineage>
</organism>
<feature type="region of interest" description="Disordered" evidence="3">
    <location>
        <begin position="486"/>
        <end position="566"/>
    </location>
</feature>
<feature type="region of interest" description="Disordered" evidence="3">
    <location>
        <begin position="835"/>
        <end position="901"/>
    </location>
</feature>
<feature type="region of interest" description="Disordered" evidence="3">
    <location>
        <begin position="611"/>
        <end position="746"/>
    </location>
</feature>
<dbReference type="Pfam" id="PF00134">
    <property type="entry name" value="Cyclin_N"/>
    <property type="match status" value="1"/>
</dbReference>
<sequence>MAVDKDTKWIYSKDFLEKTPSRKDGIDAEKELSYRQQAANLIQDMGQRLSVNQLTINTAIVYMHRFYVYHSYAVFSRYAIAPTALFLAAKVEEQPKKLEHVLKICHACLHPDKPHLDTHSEPYLKQAQELVQNELVLLQTLGFDISVDHPHTHVVKCTQLVKASRDLSQMAYFMATNSLHLTKFCLLYKPTVVAAMCIHLSCKWSNYEIPLSSDGKAYWAYMDPSISESLLDTIISEFLKILNRCPTRLRKLKNYRPAQSTKADGESRQDASSSKSSNSQQGHSRAQVPSSATVKEKKPTMSIEEYKRTRPPQQTKSSHPLNKPPPPSHTGAVKKTDSHGPPSHSSHDISRTSHAPPHHSQPKPNYLKDFGTKPSHPFHKAVNESHKHVVHDNKPGPGSDRVKANEQQHNKNMMKPQPPGMEKKHVKPIDHQKPSKPHSNIHHPVSNSLQQKHVADSDDTPAEILVVSKDLEGRIQSEKLLQNVTAESAGHYRSGTHPAALPHHSQRSNNNSVAKDNYNPNDSSRHHHSEKLQNACDGRPVELARRPHDQKIFPGESSHEHSGKNKFQLDSKRMIEMYRKHPDKLKSLLKHKAQSSPLTLEEKNIYAKLQAKEEEKRRRKAAENQAKMKLHSKTPAVDNESHTTHVDSPAGPLTLRIKLGPKPVESGTNTSVAKIVGSSSGSGSEASPVPSRKRALADPAGHTTAKHSRRSEDRHNHSGGNGSSSGNGTGKQKHHSKHPSKSGKHNEPIAEAVFQKSLSDAITKVQQAGGSGVPTVTLKRASNGKESNFFSSASLKQDFDPTAPVSAQMPDEIFEEENDGGTRIAPHLSRFGSLVSYDSSQSTPEPGEIKDESPPYIKGRPNHSTQKASGLFSPPIDSGMQHVMPGYGYSGQSETGLCHRQ</sequence>
<protein>
    <recommendedName>
        <fullName evidence="4">Cyclin-like domain-containing protein</fullName>
    </recommendedName>
</protein>